<dbReference type="RefSeq" id="WP_050432060.1">
    <property type="nucleotide sequence ID" value="NZ_CP012159.1"/>
</dbReference>
<evidence type="ECO:0000313" key="2">
    <source>
        <dbReference type="Proteomes" id="UP000067626"/>
    </source>
</evidence>
<dbReference type="KEGG" id="ccro:CMC5_042310"/>
<keyword evidence="2" id="KW-1185">Reference proteome</keyword>
<gene>
    <name evidence="1" type="ORF">CMC5_042310</name>
</gene>
<sequence>MTAVKPPSPSRITSSLAAWWQRLRALEGLLLPPFLLVAALMACKTGRIDIYTCPDPCKECADPCSCPEGTCVPPAPLGWEGPVLLWYGTPADEPECPERAPAPVYEGYRGLKTIPECARCECAPPSCELPQQVSASATDGMCGVPLVTRDFPEDWDGSCLAIDPLMAPESLRVGATRMGACEPVTISVQKASFGWETKAKGCKALRVTGKCELPHEECAPRLETVRDGFELCVFQGGDGRPESPKPGWGPSCPEGYPQARVFYGGVADDSSCLPCSCGAPEGGECDAALTVYEGADCSGDSQMLPSSITNGSCVPYPHQSTLLSVDAVLETSNPGSCKPSGGNLVNGGTLLEPATFCCR</sequence>
<accession>A0A0K1EHM6</accession>
<reference evidence="1 2" key="1">
    <citation type="submission" date="2015-07" db="EMBL/GenBank/DDBJ databases">
        <title>Genome analysis of myxobacterium Chondromyces crocatus Cm c5 reveals a high potential for natural compound synthesis and the genetic basis for the loss of fruiting body formation.</title>
        <authorList>
            <person name="Zaburannyi N."/>
            <person name="Bunk B."/>
            <person name="Maier J."/>
            <person name="Overmann J."/>
            <person name="Mueller R."/>
        </authorList>
    </citation>
    <scope>NUCLEOTIDE SEQUENCE [LARGE SCALE GENOMIC DNA]</scope>
    <source>
        <strain evidence="1 2">Cm c5</strain>
    </source>
</reference>
<name>A0A0K1EHM6_CHOCO</name>
<dbReference type="Proteomes" id="UP000067626">
    <property type="component" value="Chromosome"/>
</dbReference>
<proteinExistence type="predicted"/>
<dbReference type="AlphaFoldDB" id="A0A0K1EHM6"/>
<dbReference type="OrthoDB" id="5520329at2"/>
<organism evidence="1 2">
    <name type="scientific">Chondromyces crocatus</name>
    <dbReference type="NCBI Taxonomy" id="52"/>
    <lineage>
        <taxon>Bacteria</taxon>
        <taxon>Pseudomonadati</taxon>
        <taxon>Myxococcota</taxon>
        <taxon>Polyangia</taxon>
        <taxon>Polyangiales</taxon>
        <taxon>Polyangiaceae</taxon>
        <taxon>Chondromyces</taxon>
    </lineage>
</organism>
<dbReference type="EMBL" id="CP012159">
    <property type="protein sequence ID" value="AKT40078.1"/>
    <property type="molecule type" value="Genomic_DNA"/>
</dbReference>
<evidence type="ECO:0000313" key="1">
    <source>
        <dbReference type="EMBL" id="AKT40078.1"/>
    </source>
</evidence>
<protein>
    <submittedName>
        <fullName evidence="1">Uncharacterized protein</fullName>
    </submittedName>
</protein>